<evidence type="ECO:0000259" key="2">
    <source>
        <dbReference type="Pfam" id="PF05699"/>
    </source>
</evidence>
<protein>
    <submittedName>
        <fullName evidence="4">Uncharacterized protein</fullName>
    </submittedName>
</protein>
<feature type="compositionally biased region" description="Basic and acidic residues" evidence="1">
    <location>
        <begin position="1"/>
        <end position="10"/>
    </location>
</feature>
<dbReference type="InterPro" id="IPR012337">
    <property type="entry name" value="RNaseH-like_sf"/>
</dbReference>
<dbReference type="AlphaFoldDB" id="A0A8S3QZ68"/>
<gene>
    <name evidence="4" type="ORF">MEDL_16628</name>
</gene>
<dbReference type="Pfam" id="PF05699">
    <property type="entry name" value="Dimer_Tnp_hAT"/>
    <property type="match status" value="1"/>
</dbReference>
<dbReference type="InterPro" id="IPR008906">
    <property type="entry name" value="HATC_C_dom"/>
</dbReference>
<comment type="caution">
    <text evidence="4">The sequence shown here is derived from an EMBL/GenBank/DDBJ whole genome shotgun (WGS) entry which is preliminary data.</text>
</comment>
<keyword evidence="5" id="KW-1185">Reference proteome</keyword>
<proteinExistence type="predicted"/>
<dbReference type="EMBL" id="CAJPWZ010000875">
    <property type="protein sequence ID" value="CAG2202028.1"/>
    <property type="molecule type" value="Genomic_DNA"/>
</dbReference>
<evidence type="ECO:0000313" key="5">
    <source>
        <dbReference type="Proteomes" id="UP000683360"/>
    </source>
</evidence>
<feature type="compositionally biased region" description="Polar residues" evidence="1">
    <location>
        <begin position="13"/>
        <end position="29"/>
    </location>
</feature>
<dbReference type="Proteomes" id="UP000683360">
    <property type="component" value="Unassembled WGS sequence"/>
</dbReference>
<feature type="domain" description="HAT C-terminal dimerisation" evidence="2">
    <location>
        <begin position="578"/>
        <end position="628"/>
    </location>
</feature>
<organism evidence="4 5">
    <name type="scientific">Mytilus edulis</name>
    <name type="common">Blue mussel</name>
    <dbReference type="NCBI Taxonomy" id="6550"/>
    <lineage>
        <taxon>Eukaryota</taxon>
        <taxon>Metazoa</taxon>
        <taxon>Spiralia</taxon>
        <taxon>Lophotrochozoa</taxon>
        <taxon>Mollusca</taxon>
        <taxon>Bivalvia</taxon>
        <taxon>Autobranchia</taxon>
        <taxon>Pteriomorphia</taxon>
        <taxon>Mytilida</taxon>
        <taxon>Mytiloidea</taxon>
        <taxon>Mytilidae</taxon>
        <taxon>Mytilinae</taxon>
        <taxon>Mytilus</taxon>
    </lineage>
</organism>
<feature type="domain" description="DUF4371" evidence="3">
    <location>
        <begin position="194"/>
        <end position="354"/>
    </location>
</feature>
<dbReference type="OrthoDB" id="6767230at2759"/>
<dbReference type="InterPro" id="IPR025398">
    <property type="entry name" value="DUF4371"/>
</dbReference>
<dbReference type="SUPFAM" id="SSF53098">
    <property type="entry name" value="Ribonuclease H-like"/>
    <property type="match status" value="1"/>
</dbReference>
<name>A0A8S3QZ68_MYTED</name>
<feature type="region of interest" description="Disordered" evidence="1">
    <location>
        <begin position="1"/>
        <end position="50"/>
    </location>
</feature>
<dbReference type="GO" id="GO:0046983">
    <property type="term" value="F:protein dimerization activity"/>
    <property type="evidence" value="ECO:0007669"/>
    <property type="project" value="InterPro"/>
</dbReference>
<evidence type="ECO:0000256" key="1">
    <source>
        <dbReference type="SAM" id="MobiDB-lite"/>
    </source>
</evidence>
<evidence type="ECO:0000259" key="3">
    <source>
        <dbReference type="Pfam" id="PF14291"/>
    </source>
</evidence>
<sequence>MSSSKRDKPKWQTLDNFFTKTPSNSTNSDSHAEAQPAANSRDSETSKIDDELSLSAASELVSSPVQKNLGPSYPDISLLKDSTSLGKDEKVTTFDQQMERCSHLQISDKESKDKLFINKVTDWSNLACFVKRHLKDGSPHFTYQAMADDFVKVCSKDSKEEPIIYKICEYKKTQVNRNRHILLKIMESLLLCGKQNIAIRGHTPERSNFMAILNSKAQGDPILTEHLANGNSRAKYTSPDIQNEIINIIGNQIRTDIVDKCNSSKFFALIADESTDVSTREQVSVCLRYIQRDSLSGDISIKEDFLDFVMTTSTKGEHLAELLIETLQGAGVNIAKMRAQGYDGAANMSGKYNGVQARISSIIPEATYVHCKSHCLNLAVVHSCKDNSVRNVMTVVQEIGFAFDYSAKRLQAFFDELSSDAATKENMEKRTKLRTLCETRWTSRADALYTFKTAFPVVVHSLERLQNLGDDKAGQHLASLMRFQFVIALVVSEHVLQSTVHLSIFLQGAECDLLEAVKECKTVVEMLRSERNDDNTYLMDIGLSLEDFKREVERWRARCRILPRDKVPTTLCQTLDIVNPALYPSIDTILCVLLTMPVASATAERSFSVLKRLKTYIRSTMRNDRLSALVNGSQLMDSVLIRYTEADVNANAYAK</sequence>
<accession>A0A8S3QZ68</accession>
<reference evidence="4" key="1">
    <citation type="submission" date="2021-03" db="EMBL/GenBank/DDBJ databases">
        <authorList>
            <person name="Bekaert M."/>
        </authorList>
    </citation>
    <scope>NUCLEOTIDE SEQUENCE</scope>
</reference>
<dbReference type="PANTHER" id="PTHR45749:SF21">
    <property type="entry name" value="DUF4371 DOMAIN-CONTAINING PROTEIN"/>
    <property type="match status" value="1"/>
</dbReference>
<dbReference type="Pfam" id="PF14291">
    <property type="entry name" value="DUF4371"/>
    <property type="match status" value="1"/>
</dbReference>
<feature type="compositionally biased region" description="Basic and acidic residues" evidence="1">
    <location>
        <begin position="41"/>
        <end position="50"/>
    </location>
</feature>
<dbReference type="PANTHER" id="PTHR45749">
    <property type="match status" value="1"/>
</dbReference>
<evidence type="ECO:0000313" key="4">
    <source>
        <dbReference type="EMBL" id="CAG2202028.1"/>
    </source>
</evidence>